<dbReference type="InterPro" id="IPR013078">
    <property type="entry name" value="His_Pase_superF_clade-1"/>
</dbReference>
<reference evidence="2 3" key="1">
    <citation type="submission" date="2018-07" db="EMBL/GenBank/DDBJ databases">
        <title>Draft genome sequence of Ancylomarina sp. M1P.</title>
        <authorList>
            <person name="Yadav S."/>
            <person name="Villanueva L."/>
            <person name="Damste J.S.S."/>
        </authorList>
    </citation>
    <scope>NUCLEOTIDE SEQUENCE [LARGE SCALE GENOMIC DNA]</scope>
    <source>
        <strain evidence="2 3">M1P</strain>
    </source>
</reference>
<dbReference type="EMBL" id="QQWG01000016">
    <property type="protein sequence ID" value="RRG19868.1"/>
    <property type="molecule type" value="Genomic_DNA"/>
</dbReference>
<dbReference type="OrthoDB" id="892470at2"/>
<proteinExistence type="predicted"/>
<gene>
    <name evidence="2" type="ORF">DWB61_14085</name>
</gene>
<feature type="signal peptide" evidence="1">
    <location>
        <begin position="1"/>
        <end position="21"/>
    </location>
</feature>
<evidence type="ECO:0000256" key="1">
    <source>
        <dbReference type="SAM" id="SignalP"/>
    </source>
</evidence>
<dbReference type="AlphaFoldDB" id="A0A425XYP2"/>
<dbReference type="Proteomes" id="UP000285794">
    <property type="component" value="Unassembled WGS sequence"/>
</dbReference>
<dbReference type="Gene3D" id="3.40.50.1240">
    <property type="entry name" value="Phosphoglycerate mutase-like"/>
    <property type="match status" value="1"/>
</dbReference>
<sequence>MLKFILRFAIVINFSIAVVFAQQTSCDFPFTSVEDVPEFIQNELSEAGQLKIQIYLIRHAKPNLHKRFLSSSVQAQDYVEHYNKAPIHEIDLNMVKIDLKKPHQIYCSNLVRSQETALSLFGDSYVIVSDRIFREFELKIVRSNSIVQLPLDLWKGVSRLFWLLGCNHEGIESHEEAKERVVWAADNLEKLASQEETAILVGHGMINAAISKELRKRGWDVICKKGHRNLGATILQKNISKE</sequence>
<name>A0A425XYP2_9BACT</name>
<comment type="caution">
    <text evidence="2">The sequence shown here is derived from an EMBL/GenBank/DDBJ whole genome shotgun (WGS) entry which is preliminary data.</text>
</comment>
<keyword evidence="1" id="KW-0732">Signal</keyword>
<evidence type="ECO:0000313" key="2">
    <source>
        <dbReference type="EMBL" id="RRG19868.1"/>
    </source>
</evidence>
<evidence type="ECO:0000313" key="3">
    <source>
        <dbReference type="Proteomes" id="UP000285794"/>
    </source>
</evidence>
<dbReference type="InterPro" id="IPR029033">
    <property type="entry name" value="His_PPase_superfam"/>
</dbReference>
<dbReference type="SUPFAM" id="SSF53254">
    <property type="entry name" value="Phosphoglycerate mutase-like"/>
    <property type="match status" value="1"/>
</dbReference>
<dbReference type="RefSeq" id="WP_125031524.1">
    <property type="nucleotide sequence ID" value="NZ_JAPXVP010000014.1"/>
</dbReference>
<feature type="chain" id="PRO_5019452674" evidence="1">
    <location>
        <begin position="22"/>
        <end position="242"/>
    </location>
</feature>
<organism evidence="2 3">
    <name type="scientific">Ancylomarina euxinus</name>
    <dbReference type="NCBI Taxonomy" id="2283627"/>
    <lineage>
        <taxon>Bacteria</taxon>
        <taxon>Pseudomonadati</taxon>
        <taxon>Bacteroidota</taxon>
        <taxon>Bacteroidia</taxon>
        <taxon>Marinilabiliales</taxon>
        <taxon>Marinifilaceae</taxon>
        <taxon>Ancylomarina</taxon>
    </lineage>
</organism>
<accession>A0A425XYP2</accession>
<protein>
    <submittedName>
        <fullName evidence="2">Phosphoglycerate mutase family protein</fullName>
    </submittedName>
</protein>
<keyword evidence="3" id="KW-1185">Reference proteome</keyword>
<dbReference type="Pfam" id="PF00300">
    <property type="entry name" value="His_Phos_1"/>
    <property type="match status" value="1"/>
</dbReference>